<dbReference type="Pfam" id="PF00069">
    <property type="entry name" value="Pkinase"/>
    <property type="match status" value="1"/>
</dbReference>
<evidence type="ECO:0000313" key="16">
    <source>
        <dbReference type="EMBL" id="TQE07630.1"/>
    </source>
</evidence>
<evidence type="ECO:0000256" key="1">
    <source>
        <dbReference type="ARBA" id="ARBA00004236"/>
    </source>
</evidence>
<dbReference type="AlphaFoldDB" id="A0A540NAW7"/>
<dbReference type="EC" id="2.7.11.1" evidence="3"/>
<dbReference type="EMBL" id="VIEB01000083">
    <property type="protein sequence ID" value="TQE07630.1"/>
    <property type="molecule type" value="Genomic_DNA"/>
</dbReference>
<gene>
    <name evidence="16" type="ORF">C1H46_006773</name>
</gene>
<evidence type="ECO:0000256" key="8">
    <source>
        <dbReference type="ARBA" id="ARBA00022777"/>
    </source>
</evidence>
<evidence type="ECO:0000256" key="3">
    <source>
        <dbReference type="ARBA" id="ARBA00012513"/>
    </source>
</evidence>
<dbReference type="FunFam" id="3.30.200.20:FF:000228">
    <property type="entry name" value="Serine/threonine-protein kinase BIK1"/>
    <property type="match status" value="1"/>
</dbReference>
<organism evidence="16 17">
    <name type="scientific">Malus baccata</name>
    <name type="common">Siberian crab apple</name>
    <name type="synonym">Pyrus baccata</name>
    <dbReference type="NCBI Taxonomy" id="106549"/>
    <lineage>
        <taxon>Eukaryota</taxon>
        <taxon>Viridiplantae</taxon>
        <taxon>Streptophyta</taxon>
        <taxon>Embryophyta</taxon>
        <taxon>Tracheophyta</taxon>
        <taxon>Spermatophyta</taxon>
        <taxon>Magnoliopsida</taxon>
        <taxon>eudicotyledons</taxon>
        <taxon>Gunneridae</taxon>
        <taxon>Pentapetalae</taxon>
        <taxon>rosids</taxon>
        <taxon>fabids</taxon>
        <taxon>Rosales</taxon>
        <taxon>Rosaceae</taxon>
        <taxon>Amygdaloideae</taxon>
        <taxon>Maleae</taxon>
        <taxon>Malus</taxon>
    </lineage>
</organism>
<evidence type="ECO:0000256" key="10">
    <source>
        <dbReference type="ARBA" id="ARBA00023136"/>
    </source>
</evidence>
<protein>
    <recommendedName>
        <fullName evidence="3">non-specific serine/threonine protein kinase</fullName>
        <ecNumber evidence="3">2.7.11.1</ecNumber>
    </recommendedName>
</protein>
<accession>A0A540NAW7</accession>
<dbReference type="Gene3D" id="3.30.200.20">
    <property type="entry name" value="Phosphorylase Kinase, domain 1"/>
    <property type="match status" value="1"/>
</dbReference>
<dbReference type="PANTHER" id="PTHR45621">
    <property type="entry name" value="OS01G0588500 PROTEIN-RELATED"/>
    <property type="match status" value="1"/>
</dbReference>
<keyword evidence="7 12" id="KW-0547">Nucleotide-binding</keyword>
<dbReference type="GO" id="GO:0005886">
    <property type="term" value="C:plasma membrane"/>
    <property type="evidence" value="ECO:0007669"/>
    <property type="project" value="UniProtKB-SubCell"/>
</dbReference>
<proteinExistence type="inferred from homology"/>
<keyword evidence="5 13" id="KW-0723">Serine/threonine-protein kinase</keyword>
<evidence type="ECO:0000256" key="2">
    <source>
        <dbReference type="ARBA" id="ARBA00008684"/>
    </source>
</evidence>
<dbReference type="PROSITE" id="PS00108">
    <property type="entry name" value="PROTEIN_KINASE_ST"/>
    <property type="match status" value="1"/>
</dbReference>
<keyword evidence="8" id="KW-0418">Kinase</keyword>
<evidence type="ECO:0000256" key="11">
    <source>
        <dbReference type="ARBA" id="ARBA00054261"/>
    </source>
</evidence>
<dbReference type="Gene3D" id="1.10.510.10">
    <property type="entry name" value="Transferase(Phosphotransferase) domain 1"/>
    <property type="match status" value="1"/>
</dbReference>
<feature type="region of interest" description="Disordered" evidence="14">
    <location>
        <begin position="1"/>
        <end position="29"/>
    </location>
</feature>
<comment type="function">
    <text evidence="11">May be involved in plant defense signaling.</text>
</comment>
<evidence type="ECO:0000256" key="12">
    <source>
        <dbReference type="PROSITE-ProRule" id="PRU10141"/>
    </source>
</evidence>
<name>A0A540NAW7_MALBA</name>
<dbReference type="SUPFAM" id="SSF56112">
    <property type="entry name" value="Protein kinase-like (PK-like)"/>
    <property type="match status" value="1"/>
</dbReference>
<comment type="caution">
    <text evidence="16">The sequence shown here is derived from an EMBL/GenBank/DDBJ whole genome shotgun (WGS) entry which is preliminary data.</text>
</comment>
<evidence type="ECO:0000256" key="13">
    <source>
        <dbReference type="RuleBase" id="RU000304"/>
    </source>
</evidence>
<dbReference type="FunFam" id="1.10.510.10:FF:000032">
    <property type="entry name" value="Serine/threonine-protein kinase PBS1"/>
    <property type="match status" value="1"/>
</dbReference>
<dbReference type="InterPro" id="IPR000719">
    <property type="entry name" value="Prot_kinase_dom"/>
</dbReference>
<dbReference type="PROSITE" id="PS50011">
    <property type="entry name" value="PROTEIN_KINASE_DOM"/>
    <property type="match status" value="1"/>
</dbReference>
<evidence type="ECO:0000256" key="9">
    <source>
        <dbReference type="ARBA" id="ARBA00022840"/>
    </source>
</evidence>
<evidence type="ECO:0000259" key="15">
    <source>
        <dbReference type="PROSITE" id="PS50011"/>
    </source>
</evidence>
<dbReference type="STRING" id="106549.A0A540NAW7"/>
<dbReference type="InterPro" id="IPR008271">
    <property type="entry name" value="Ser/Thr_kinase_AS"/>
</dbReference>
<dbReference type="PROSITE" id="PS00107">
    <property type="entry name" value="PROTEIN_KINASE_ATP"/>
    <property type="match status" value="1"/>
</dbReference>
<keyword evidence="4" id="KW-1003">Cell membrane</keyword>
<comment type="similarity">
    <text evidence="2">Belongs to the protein kinase superfamily. Ser/Thr protein kinase family.</text>
</comment>
<keyword evidence="6" id="KW-0808">Transferase</keyword>
<evidence type="ECO:0000256" key="5">
    <source>
        <dbReference type="ARBA" id="ARBA00022527"/>
    </source>
</evidence>
<keyword evidence="9 12" id="KW-0067">ATP-binding</keyword>
<dbReference type="InterPro" id="IPR017441">
    <property type="entry name" value="Protein_kinase_ATP_BS"/>
</dbReference>
<feature type="binding site" evidence="12">
    <location>
        <position position="161"/>
    </location>
    <ligand>
        <name>ATP</name>
        <dbReference type="ChEBI" id="CHEBI:30616"/>
    </ligand>
</feature>
<keyword evidence="17" id="KW-1185">Reference proteome</keyword>
<reference evidence="16 17" key="1">
    <citation type="journal article" date="2019" name="G3 (Bethesda)">
        <title>Sequencing of a Wild Apple (Malus baccata) Genome Unravels the Differences Between Cultivated and Wild Apple Species Regarding Disease Resistance and Cold Tolerance.</title>
        <authorList>
            <person name="Chen X."/>
        </authorList>
    </citation>
    <scope>NUCLEOTIDE SEQUENCE [LARGE SCALE GENOMIC DNA]</scope>
    <source>
        <strain evidence="17">cv. Shandingzi</strain>
        <tissue evidence="16">Leaves</tissue>
    </source>
</reference>
<evidence type="ECO:0000256" key="14">
    <source>
        <dbReference type="SAM" id="MobiDB-lite"/>
    </source>
</evidence>
<evidence type="ECO:0000313" key="17">
    <source>
        <dbReference type="Proteomes" id="UP000315295"/>
    </source>
</evidence>
<evidence type="ECO:0000256" key="6">
    <source>
        <dbReference type="ARBA" id="ARBA00022679"/>
    </source>
</evidence>
<dbReference type="GO" id="GO:0004674">
    <property type="term" value="F:protein serine/threonine kinase activity"/>
    <property type="evidence" value="ECO:0007669"/>
    <property type="project" value="UniProtKB-KW"/>
</dbReference>
<dbReference type="GO" id="GO:0005524">
    <property type="term" value="F:ATP binding"/>
    <property type="evidence" value="ECO:0007669"/>
    <property type="project" value="UniProtKB-UniRule"/>
</dbReference>
<comment type="subcellular location">
    <subcellularLocation>
        <location evidence="1">Cell membrane</location>
    </subcellularLocation>
</comment>
<feature type="domain" description="Protein kinase" evidence="15">
    <location>
        <begin position="122"/>
        <end position="416"/>
    </location>
</feature>
<feature type="compositionally biased region" description="Polar residues" evidence="14">
    <location>
        <begin position="47"/>
        <end position="60"/>
    </location>
</feature>
<feature type="region of interest" description="Disordered" evidence="14">
    <location>
        <begin position="47"/>
        <end position="67"/>
    </location>
</feature>
<keyword evidence="10" id="KW-0472">Membrane</keyword>
<dbReference type="InterPro" id="IPR011009">
    <property type="entry name" value="Kinase-like_dom_sf"/>
</dbReference>
<feature type="compositionally biased region" description="Polar residues" evidence="14">
    <location>
        <begin position="8"/>
        <end position="20"/>
    </location>
</feature>
<evidence type="ECO:0000256" key="7">
    <source>
        <dbReference type="ARBA" id="ARBA00022741"/>
    </source>
</evidence>
<dbReference type="Proteomes" id="UP000315295">
    <property type="component" value="Unassembled WGS sequence"/>
</dbReference>
<dbReference type="InterPro" id="IPR050823">
    <property type="entry name" value="Plant_Ser_Thr_Prot_Kinase"/>
</dbReference>
<evidence type="ECO:0000256" key="4">
    <source>
        <dbReference type="ARBA" id="ARBA00022475"/>
    </source>
</evidence>
<sequence>MGNCYGSPVTNHSPSSTTKLPTPVASRYDNKKKGFVGKSVTSTTKVARNISGKRNTGGTTERSESKAQVILSKTSSRNNYTEAAEGVAPPPPDAAATAAPIESIPKLKEFTLAELKKCTQNFRPDTILGEGGFGRVFKGWVDASTYAPSKGGVGLAVAVKKSSSDSYQGHQEWQASNFILLFYLARAEVNFLGKCRHPNLVRLLGHCCEENQFLLVYEYMQKGSLENHLFRKGQEPLPWEIRLKIAIGAARGLAYLHNSEKVIYRDFKASNILLDPAYNAKLSDFGLVKMGPMNGNSHVTTRIIGTYGYAAPEYVATGHLYVKSDVYGFGVVLLEMLTGLRALDSNRPSREHSLVDWVSPLLHKKKELKKIMDPGLGDEYPLKGACQAAELILKCLEPDPKIRPSMQEVLIVLEKINDIKDQKPKN</sequence>